<sequence>MSPSETYYQRIERKLTAALAPLSLTIVDDSHRHAGHADRIAALKDAGNPTHGHAPTDGLGETHFTVTIVSDHFAGQSRVARQRMVYDLLQDELRERIHALALKTLTGEEANAAR</sequence>
<dbReference type="STRING" id="80876.SAMN05421779_10259"/>
<dbReference type="RefSeq" id="WP_076398991.1">
    <property type="nucleotide sequence ID" value="NZ_FTOA01000002.1"/>
</dbReference>
<gene>
    <name evidence="2" type="ORF">SAMN05421779_10259</name>
</gene>
<dbReference type="EMBL" id="FTOA01000002">
    <property type="protein sequence ID" value="SIS46630.1"/>
    <property type="molecule type" value="Genomic_DNA"/>
</dbReference>
<dbReference type="InterPro" id="IPR002634">
    <property type="entry name" value="BolA"/>
</dbReference>
<dbReference type="Proteomes" id="UP000185678">
    <property type="component" value="Unassembled WGS sequence"/>
</dbReference>
<reference evidence="2 3" key="1">
    <citation type="submission" date="2017-01" db="EMBL/GenBank/DDBJ databases">
        <authorList>
            <person name="Mah S.A."/>
            <person name="Swanson W.J."/>
            <person name="Moy G.W."/>
            <person name="Vacquier V.D."/>
        </authorList>
    </citation>
    <scope>NUCLEOTIDE SEQUENCE [LARGE SCALE GENOMIC DNA]</scope>
    <source>
        <strain evidence="2 3">DSM 11589</strain>
    </source>
</reference>
<keyword evidence="3" id="KW-1185">Reference proteome</keyword>
<dbReference type="PIRSF" id="PIRSF003113">
    <property type="entry name" value="BolA"/>
    <property type="match status" value="1"/>
</dbReference>
<evidence type="ECO:0000313" key="3">
    <source>
        <dbReference type="Proteomes" id="UP000185678"/>
    </source>
</evidence>
<dbReference type="OrthoDB" id="9811118at2"/>
<dbReference type="PANTHER" id="PTHR46230">
    <property type="match status" value="1"/>
</dbReference>
<evidence type="ECO:0000313" key="2">
    <source>
        <dbReference type="EMBL" id="SIS46630.1"/>
    </source>
</evidence>
<dbReference type="InterPro" id="IPR036065">
    <property type="entry name" value="BolA-like_sf"/>
</dbReference>
<dbReference type="AlphaFoldDB" id="A0A1N7JBF9"/>
<organism evidence="2 3">
    <name type="scientific">Insolitispirillum peregrinum</name>
    <dbReference type="NCBI Taxonomy" id="80876"/>
    <lineage>
        <taxon>Bacteria</taxon>
        <taxon>Pseudomonadati</taxon>
        <taxon>Pseudomonadota</taxon>
        <taxon>Alphaproteobacteria</taxon>
        <taxon>Rhodospirillales</taxon>
        <taxon>Novispirillaceae</taxon>
        <taxon>Insolitispirillum</taxon>
    </lineage>
</organism>
<dbReference type="GO" id="GO:0016226">
    <property type="term" value="P:iron-sulfur cluster assembly"/>
    <property type="evidence" value="ECO:0007669"/>
    <property type="project" value="TreeGrafter"/>
</dbReference>
<dbReference type="Gene3D" id="3.30.300.90">
    <property type="entry name" value="BolA-like"/>
    <property type="match status" value="1"/>
</dbReference>
<evidence type="ECO:0000256" key="1">
    <source>
        <dbReference type="RuleBase" id="RU003860"/>
    </source>
</evidence>
<accession>A0A1N7JBF9</accession>
<dbReference type="PANTHER" id="PTHR46230:SF7">
    <property type="entry name" value="BOLA-LIKE PROTEIN 1"/>
    <property type="match status" value="1"/>
</dbReference>
<proteinExistence type="inferred from homology"/>
<dbReference type="SUPFAM" id="SSF82657">
    <property type="entry name" value="BolA-like"/>
    <property type="match status" value="1"/>
</dbReference>
<name>A0A1N7JBF9_9PROT</name>
<dbReference type="Pfam" id="PF01722">
    <property type="entry name" value="BolA"/>
    <property type="match status" value="1"/>
</dbReference>
<protein>
    <submittedName>
        <fullName evidence="2">Transcriptional regulator, BolA protein family</fullName>
    </submittedName>
</protein>
<comment type="similarity">
    <text evidence="1">Belongs to the BolA/IbaG family.</text>
</comment>